<dbReference type="EMBL" id="FO082050">
    <property type="protein sequence ID" value="CCE82285.1"/>
    <property type="molecule type" value="Genomic_DNA"/>
</dbReference>
<dbReference type="FunCoup" id="G8YBF4">
    <property type="interactions" value="42"/>
</dbReference>
<dbReference type="CDD" id="cd07407">
    <property type="entry name" value="MPP_YHR202W_N"/>
    <property type="match status" value="1"/>
</dbReference>
<protein>
    <submittedName>
        <fullName evidence="2">Piso0_002003 protein</fullName>
    </submittedName>
</protein>
<dbReference type="Gene3D" id="3.60.21.10">
    <property type="match status" value="1"/>
</dbReference>
<evidence type="ECO:0000313" key="2">
    <source>
        <dbReference type="EMBL" id="CCE82285.1"/>
    </source>
</evidence>
<reference evidence="2 3" key="1">
    <citation type="journal article" date="2012" name="G3 (Bethesda)">
        <title>Pichia sorbitophila, an interspecies yeast hybrid reveals early steps of genome resolution following polyploidization.</title>
        <authorList>
            <person name="Leh Louis V."/>
            <person name="Despons L."/>
            <person name="Friedrich A."/>
            <person name="Martin T."/>
            <person name="Durrens P."/>
            <person name="Casaregola S."/>
            <person name="Neuveglise C."/>
            <person name="Fairhead C."/>
            <person name="Marck C."/>
            <person name="Cruz J.A."/>
            <person name="Straub M.L."/>
            <person name="Kugler V."/>
            <person name="Sacerdot C."/>
            <person name="Uzunov Z."/>
            <person name="Thierry A."/>
            <person name="Weiss S."/>
            <person name="Bleykasten C."/>
            <person name="De Montigny J."/>
            <person name="Jacques N."/>
            <person name="Jung P."/>
            <person name="Lemaire M."/>
            <person name="Mallet S."/>
            <person name="Morel G."/>
            <person name="Richard G.F."/>
            <person name="Sarkar A."/>
            <person name="Savel G."/>
            <person name="Schacherer J."/>
            <person name="Seret M.L."/>
            <person name="Talla E."/>
            <person name="Samson G."/>
            <person name="Jubin C."/>
            <person name="Poulain J."/>
            <person name="Vacherie B."/>
            <person name="Barbe V."/>
            <person name="Pelletier E."/>
            <person name="Sherman D.J."/>
            <person name="Westhof E."/>
            <person name="Weissenbach J."/>
            <person name="Baret P.V."/>
            <person name="Wincker P."/>
            <person name="Gaillardin C."/>
            <person name="Dujon B."/>
            <person name="Souciet J.L."/>
        </authorList>
    </citation>
    <scope>NUCLEOTIDE SEQUENCE [LARGE SCALE GENOMIC DNA]</scope>
    <source>
        <strain evidence="3">ATCC MYA-4447 / BCRC 22081 / CBS 7064 / NBRC 10061 / NRRL Y-12695</strain>
    </source>
</reference>
<organism evidence="2 3">
    <name type="scientific">Pichia sorbitophila (strain ATCC MYA-4447 / BCRC 22081 / CBS 7064 / NBRC 10061 / NRRL Y-12695)</name>
    <name type="common">Hybrid yeast</name>
    <dbReference type="NCBI Taxonomy" id="559304"/>
    <lineage>
        <taxon>Eukaryota</taxon>
        <taxon>Fungi</taxon>
        <taxon>Dikarya</taxon>
        <taxon>Ascomycota</taxon>
        <taxon>Saccharomycotina</taxon>
        <taxon>Pichiomycetes</taxon>
        <taxon>Debaryomycetaceae</taxon>
        <taxon>Millerozyma</taxon>
    </lineage>
</organism>
<keyword evidence="3" id="KW-1185">Reference proteome</keyword>
<dbReference type="SUPFAM" id="SSF56300">
    <property type="entry name" value="Metallo-dependent phosphatases"/>
    <property type="match status" value="1"/>
</dbReference>
<dbReference type="InterPro" id="IPR053828">
    <property type="entry name" value="Nucleosidase_C"/>
</dbReference>
<dbReference type="OMA" id="DWNRNTF"/>
<proteinExistence type="predicted"/>
<dbReference type="Pfam" id="PF21953">
    <property type="entry name" value="NadN_nucleosid_C"/>
    <property type="match status" value="1"/>
</dbReference>
<dbReference type="FunFam" id="3.60.21.10:FF:000043">
    <property type="entry name" value="Ser/Thr protein phosphatase family"/>
    <property type="match status" value="1"/>
</dbReference>
<sequence>MFGNSRSRPITILLALIVTVIATILLLRRSAYHREYAPSLRNLEWRDINFVHTTDTHGWYSGHLNQKQYQADWGDFISFTTHLREIAHAKGQDLLLVDSGDRHDGNGLSDATKPNGAKSLPIFIQQDYDILTIGNHELYEFENSKAEYDIVAKHYNTNYVCSNVEYEVSEGVFKPIGNKYKYFTTPMKGIRILALGFLFDFRRNNDHTRVKPISQVIEESWIGDLFSEFTPDKVDLIVINGHIPVSHDWEELQTLHTFIRKFYPDTKIQYFGGHSHIRDFAVYDNKSTGLQSGRFCETVGWLGINTNISQSSSNSAVSNIFTRSYIDFNLHSFMYHTGITSYEKFTTQKGQHVSQQIKKARNELGLETIVGHVNSNYYMDYVSITHPKSVFKLLSDKILPTLKPTNDFIELSSERIIIINTGSIRYDLYKGPFTLDTEYIVSPFRNNWVKLTVPKKYAVGVTNVLNSGGYILNKKVDNLHLLPPQQRSPRYITSKIPDGSRNPSQKVFQSSEFSYSINEDIVFESKQLTKGYVTHDDFGDDGDDTPHRAVVTHKVPNVIESTCLDQDSSDDTPTDLIFYDFIIPNIIWALHELGFEAEKSQVSFFSSDYLGKLLNEYARNDKF</sequence>
<dbReference type="OrthoDB" id="7722975at2759"/>
<dbReference type="InterPro" id="IPR006179">
    <property type="entry name" value="5_nucleotidase/apyrase"/>
</dbReference>
<dbReference type="GO" id="GO:0016787">
    <property type="term" value="F:hydrolase activity"/>
    <property type="evidence" value="ECO:0007669"/>
    <property type="project" value="InterPro"/>
</dbReference>
<feature type="domain" description="Putative 5'-nucleotidase C-terminal" evidence="1">
    <location>
        <begin position="376"/>
        <end position="587"/>
    </location>
</feature>
<dbReference type="STRING" id="559304.G8YBF4"/>
<dbReference type="Gene3D" id="3.90.780.10">
    <property type="entry name" value="5'-Nucleotidase, C-terminal domain"/>
    <property type="match status" value="2"/>
</dbReference>
<dbReference type="PIRSF" id="PIRSF017316">
    <property type="entry name" value="Pesterase_C1039"/>
    <property type="match status" value="1"/>
</dbReference>
<dbReference type="PANTHER" id="PTHR11575">
    <property type="entry name" value="5'-NUCLEOTIDASE-RELATED"/>
    <property type="match status" value="1"/>
</dbReference>
<dbReference type="AlphaFoldDB" id="G8YBF4"/>
<name>G8YBF4_PICSO</name>
<dbReference type="eggNOG" id="KOG4419">
    <property type="taxonomic scope" value="Eukaryota"/>
</dbReference>
<dbReference type="PANTHER" id="PTHR11575:SF22">
    <property type="entry name" value="ADL392WP"/>
    <property type="match status" value="1"/>
</dbReference>
<dbReference type="InterPro" id="IPR041823">
    <property type="entry name" value="YHR202W_N"/>
</dbReference>
<dbReference type="InterPro" id="IPR029052">
    <property type="entry name" value="Metallo-depent_PP-like"/>
</dbReference>
<accession>G8YBF4</accession>
<dbReference type="SUPFAM" id="SSF55816">
    <property type="entry name" value="5'-nucleotidase (syn. UDP-sugar hydrolase), C-terminal domain"/>
    <property type="match status" value="1"/>
</dbReference>
<dbReference type="GO" id="GO:0005576">
    <property type="term" value="C:extracellular region"/>
    <property type="evidence" value="ECO:0007669"/>
    <property type="project" value="UniProtKB-ARBA"/>
</dbReference>
<dbReference type="InterPro" id="IPR014485">
    <property type="entry name" value="Pesterase_C1039"/>
</dbReference>
<dbReference type="HOGENOM" id="CLU_019028_0_0_1"/>
<evidence type="ECO:0000313" key="3">
    <source>
        <dbReference type="Proteomes" id="UP000005222"/>
    </source>
</evidence>
<dbReference type="GO" id="GO:0005829">
    <property type="term" value="C:cytosol"/>
    <property type="evidence" value="ECO:0007669"/>
    <property type="project" value="TreeGrafter"/>
</dbReference>
<dbReference type="InParanoid" id="G8YBF4"/>
<dbReference type="GO" id="GO:0009166">
    <property type="term" value="P:nucleotide catabolic process"/>
    <property type="evidence" value="ECO:0007669"/>
    <property type="project" value="InterPro"/>
</dbReference>
<dbReference type="InterPro" id="IPR036907">
    <property type="entry name" value="5'-Nucleotdase_C_sf"/>
</dbReference>
<gene>
    <name evidence="2" type="primary">Piso0_002003</name>
    <name evidence="2" type="ORF">GNLVRS01_PISO0J02583g</name>
</gene>
<dbReference type="Proteomes" id="UP000005222">
    <property type="component" value="Chromosome J"/>
</dbReference>
<evidence type="ECO:0000259" key="1">
    <source>
        <dbReference type="Pfam" id="PF21953"/>
    </source>
</evidence>